<dbReference type="SUPFAM" id="SSF51679">
    <property type="entry name" value="Bacterial luciferase-like"/>
    <property type="match status" value="1"/>
</dbReference>
<dbReference type="InterPro" id="IPR051260">
    <property type="entry name" value="Diverse_substr_monoxygenases"/>
</dbReference>
<dbReference type="RefSeq" id="WP_344905064.1">
    <property type="nucleotide sequence ID" value="NZ_BAAAYO010000002.1"/>
</dbReference>
<dbReference type="InterPro" id="IPR011251">
    <property type="entry name" value="Luciferase-like_dom"/>
</dbReference>
<name>A0ABV5VRM2_9BACL</name>
<evidence type="ECO:0000259" key="6">
    <source>
        <dbReference type="Pfam" id="PF00296"/>
    </source>
</evidence>
<accession>A0ABV5VRM2</accession>
<proteinExistence type="inferred from homology"/>
<dbReference type="InterPro" id="IPR036661">
    <property type="entry name" value="Luciferase-like_sf"/>
</dbReference>
<evidence type="ECO:0000256" key="3">
    <source>
        <dbReference type="ARBA" id="ARBA00023002"/>
    </source>
</evidence>
<comment type="similarity">
    <text evidence="5">Belongs to the NtaA/SnaA/DszA monooxygenase family.</text>
</comment>
<evidence type="ECO:0000256" key="1">
    <source>
        <dbReference type="ARBA" id="ARBA00022630"/>
    </source>
</evidence>
<comment type="caution">
    <text evidence="7">The sequence shown here is derived from an EMBL/GenBank/DDBJ whole genome shotgun (WGS) entry which is preliminary data.</text>
</comment>
<keyword evidence="8" id="KW-1185">Reference proteome</keyword>
<dbReference type="Proteomes" id="UP001589619">
    <property type="component" value="Unassembled WGS sequence"/>
</dbReference>
<dbReference type="InterPro" id="IPR016215">
    <property type="entry name" value="NTA_MOA"/>
</dbReference>
<keyword evidence="1" id="KW-0285">Flavoprotein</keyword>
<organism evidence="7 8">
    <name type="scientific">Paenibacillus hodogayensis</name>
    <dbReference type="NCBI Taxonomy" id="279208"/>
    <lineage>
        <taxon>Bacteria</taxon>
        <taxon>Bacillati</taxon>
        <taxon>Bacillota</taxon>
        <taxon>Bacilli</taxon>
        <taxon>Bacillales</taxon>
        <taxon>Paenibacillaceae</taxon>
        <taxon>Paenibacillus</taxon>
    </lineage>
</organism>
<sequence>MTKRVGQMHISVALSGAGHHPGSWRSPAAEPDRLLDPHYYYRLARTADRAGFDLLVVDAPPALARPEAEGREPGLLLEPLTLLTALGSVTGRIGLAAEVETAVSEPFAAARILAVLDHLSAGRAAWQPVTTGQAEPHRPVQGRALHTEEELRARKREFVDVVRQLWDSWDEDALLVDKEAGRFIDPQKVRPIGHTGAYFRVQGPLSVPRPRQGRPLAISSHSGPGIPDASELEGTELAFLSFSGLSEAAAGYAELQCRVEGQGRPRGSVRALARLMPILAPTEAEARARAEQLRELAAWSLGTAFAAGSGEVAPLFVGTPRQLADLMEEWFVGRGCDGFHLHPAVLPTDLQQLADEVMPLLQARGLTRIADDATTLRGRLGLEFPPGPARTKEAYE</sequence>
<dbReference type="PIRSF" id="PIRSF000337">
    <property type="entry name" value="NTA_MOA"/>
    <property type="match status" value="1"/>
</dbReference>
<keyword evidence="2" id="KW-0288">FMN</keyword>
<feature type="domain" description="Luciferase-like" evidence="6">
    <location>
        <begin position="29"/>
        <end position="294"/>
    </location>
</feature>
<evidence type="ECO:0000256" key="2">
    <source>
        <dbReference type="ARBA" id="ARBA00022643"/>
    </source>
</evidence>
<evidence type="ECO:0000256" key="4">
    <source>
        <dbReference type="ARBA" id="ARBA00023033"/>
    </source>
</evidence>
<dbReference type="EMBL" id="JBHMAG010000004">
    <property type="protein sequence ID" value="MFB9750800.1"/>
    <property type="molecule type" value="Genomic_DNA"/>
</dbReference>
<reference evidence="7 8" key="1">
    <citation type="submission" date="2024-09" db="EMBL/GenBank/DDBJ databases">
        <authorList>
            <person name="Sun Q."/>
            <person name="Mori K."/>
        </authorList>
    </citation>
    <scope>NUCLEOTIDE SEQUENCE [LARGE SCALE GENOMIC DNA]</scope>
    <source>
        <strain evidence="7 8">JCM 12520</strain>
    </source>
</reference>
<gene>
    <name evidence="7" type="ORF">ACFFNY_04360</name>
</gene>
<protein>
    <submittedName>
        <fullName evidence="7">LLM class flavin-dependent oxidoreductase</fullName>
    </submittedName>
</protein>
<dbReference type="PANTHER" id="PTHR30011">
    <property type="entry name" value="ALKANESULFONATE MONOOXYGENASE-RELATED"/>
    <property type="match status" value="1"/>
</dbReference>
<keyword evidence="4" id="KW-0503">Monooxygenase</keyword>
<evidence type="ECO:0000313" key="8">
    <source>
        <dbReference type="Proteomes" id="UP001589619"/>
    </source>
</evidence>
<dbReference type="Pfam" id="PF00296">
    <property type="entry name" value="Bac_luciferase"/>
    <property type="match status" value="1"/>
</dbReference>
<evidence type="ECO:0000313" key="7">
    <source>
        <dbReference type="EMBL" id="MFB9750800.1"/>
    </source>
</evidence>
<keyword evidence="3" id="KW-0560">Oxidoreductase</keyword>
<dbReference type="Gene3D" id="3.20.20.30">
    <property type="entry name" value="Luciferase-like domain"/>
    <property type="match status" value="1"/>
</dbReference>
<evidence type="ECO:0000256" key="5">
    <source>
        <dbReference type="ARBA" id="ARBA00033748"/>
    </source>
</evidence>
<dbReference type="PANTHER" id="PTHR30011:SF16">
    <property type="entry name" value="C2H2 FINGER DOMAIN TRANSCRIPTION FACTOR (EUROFUNG)-RELATED"/>
    <property type="match status" value="1"/>
</dbReference>